<dbReference type="RefSeq" id="WP_173196811.1">
    <property type="nucleotide sequence ID" value="NZ_JABFCX010000002.1"/>
</dbReference>
<evidence type="ECO:0000313" key="3">
    <source>
        <dbReference type="EMBL" id="NNU15378.1"/>
    </source>
</evidence>
<gene>
    <name evidence="3" type="ORF">HK107_03430</name>
</gene>
<dbReference type="CDD" id="cd17470">
    <property type="entry name" value="T3SS_Flik_C"/>
    <property type="match status" value="1"/>
</dbReference>
<dbReference type="AlphaFoldDB" id="A0A7Y3RJT4"/>
<dbReference type="Proteomes" id="UP000536835">
    <property type="component" value="Unassembled WGS sequence"/>
</dbReference>
<proteinExistence type="predicted"/>
<keyword evidence="4" id="KW-1185">Reference proteome</keyword>
<dbReference type="EMBL" id="JABFCX010000002">
    <property type="protein sequence ID" value="NNU15378.1"/>
    <property type="molecule type" value="Genomic_DNA"/>
</dbReference>
<evidence type="ECO:0000259" key="2">
    <source>
        <dbReference type="Pfam" id="PF02120"/>
    </source>
</evidence>
<dbReference type="Pfam" id="PF02120">
    <property type="entry name" value="Flg_hook"/>
    <property type="match status" value="1"/>
</dbReference>
<feature type="compositionally biased region" description="Polar residues" evidence="1">
    <location>
        <begin position="191"/>
        <end position="200"/>
    </location>
</feature>
<feature type="region of interest" description="Disordered" evidence="1">
    <location>
        <begin position="184"/>
        <end position="213"/>
    </location>
</feature>
<name>A0A7Y3RJT4_9PROT</name>
<dbReference type="InterPro" id="IPR038610">
    <property type="entry name" value="FliK-like_C_sf"/>
</dbReference>
<feature type="compositionally biased region" description="Low complexity" evidence="1">
    <location>
        <begin position="201"/>
        <end position="213"/>
    </location>
</feature>
<evidence type="ECO:0000313" key="4">
    <source>
        <dbReference type="Proteomes" id="UP000536835"/>
    </source>
</evidence>
<comment type="caution">
    <text evidence="3">The sequence shown here is derived from an EMBL/GenBank/DDBJ whole genome shotgun (WGS) entry which is preliminary data.</text>
</comment>
<sequence length="460" mass="47879">MRLMIGPQTLPSALPQNPAGTDVRVPTVDASQSADFLQIVEAVEAMAARQPSSPQELLALSLPPELPTGVVLEGTPYADGQQLGGRAVITTAGLLHIPAGEETSVPREGLPVTSENTVRQATRPARQPAMRQAVPLQPADTVMAPERPAVAKPEPASAAVGVRPDAQSVDGVLKASTLVVDKATDTEPVSRSRAATTEVSTRTTGQTPPTHTNTAFHIEDVRSADRRIPTANLQAPSPGQVAARRSTAPMPQPVMVTQEAGARQTALPESVQYKANTPVVGEQLPQLSAHASLQSTPISDAPLQPLQLSTPVTTANAAPGTPASAVQTTSHAIGAQAPSPAEQVQVAIARAENSGRIELRLDPPELGRVQIDLDLSKGQQVRAVITAAEPETLDLMRRQGAILAEALANEGFEGIDLAFGGDGQAPWANPGPRQFTPQNAGVQPQANVVPSHDGLLDLSL</sequence>
<protein>
    <recommendedName>
        <fullName evidence="2">Flagellar hook-length control protein-like C-terminal domain-containing protein</fullName>
    </recommendedName>
</protein>
<feature type="domain" description="Flagellar hook-length control protein-like C-terminal" evidence="2">
    <location>
        <begin position="346"/>
        <end position="420"/>
    </location>
</feature>
<evidence type="ECO:0000256" key="1">
    <source>
        <dbReference type="SAM" id="MobiDB-lite"/>
    </source>
</evidence>
<dbReference type="InterPro" id="IPR021136">
    <property type="entry name" value="Flagellar_hook_control-like_C"/>
</dbReference>
<organism evidence="3 4">
    <name type="scientific">Parvularcula mediterranea</name>
    <dbReference type="NCBI Taxonomy" id="2732508"/>
    <lineage>
        <taxon>Bacteria</taxon>
        <taxon>Pseudomonadati</taxon>
        <taxon>Pseudomonadota</taxon>
        <taxon>Alphaproteobacteria</taxon>
        <taxon>Parvularculales</taxon>
        <taxon>Parvularculaceae</taxon>
        <taxon>Parvularcula</taxon>
    </lineage>
</organism>
<accession>A0A7Y3RJT4</accession>
<reference evidence="3 4" key="1">
    <citation type="submission" date="2020-05" db="EMBL/GenBank/DDBJ databases">
        <title>Parvularcula mediterraneae sp. nov., isolated from polypropylene straw from shallow seawater of the seashore of Laganas in Zakynthos island, Greece.</title>
        <authorList>
            <person name="Szabo I."/>
            <person name="Al-Omari J."/>
            <person name="Rado J."/>
            <person name="Szerdahelyi G.S."/>
        </authorList>
    </citation>
    <scope>NUCLEOTIDE SEQUENCE [LARGE SCALE GENOMIC DNA]</scope>
    <source>
        <strain evidence="3 4">ZS-1/3</strain>
    </source>
</reference>
<dbReference type="Gene3D" id="3.30.750.140">
    <property type="match status" value="1"/>
</dbReference>